<keyword evidence="2 5" id="KW-0472">Membrane</keyword>
<gene>
    <name evidence="6" type="ORF">PV08_02668</name>
</gene>
<evidence type="ECO:0000313" key="6">
    <source>
        <dbReference type="EMBL" id="KIW18380.1"/>
    </source>
</evidence>
<dbReference type="STRING" id="91928.A0A0D2BIF4"/>
<comment type="subcellular location">
    <subcellularLocation>
        <location evidence="1">Membrane</location>
    </subcellularLocation>
</comment>
<dbReference type="OrthoDB" id="5427091at2759"/>
<evidence type="ECO:0000256" key="5">
    <source>
        <dbReference type="SAM" id="Phobius"/>
    </source>
</evidence>
<evidence type="ECO:0000256" key="4">
    <source>
        <dbReference type="SAM" id="MobiDB-lite"/>
    </source>
</evidence>
<reference evidence="6 7" key="1">
    <citation type="submission" date="2015-01" db="EMBL/GenBank/DDBJ databases">
        <title>The Genome Sequence of Exophiala spinifera CBS89968.</title>
        <authorList>
            <consortium name="The Broad Institute Genomics Platform"/>
            <person name="Cuomo C."/>
            <person name="de Hoog S."/>
            <person name="Gorbushina A."/>
            <person name="Stielow B."/>
            <person name="Teixiera M."/>
            <person name="Abouelleil A."/>
            <person name="Chapman S.B."/>
            <person name="Priest M."/>
            <person name="Young S.K."/>
            <person name="Wortman J."/>
            <person name="Nusbaum C."/>
            <person name="Birren B."/>
        </authorList>
    </citation>
    <scope>NUCLEOTIDE SEQUENCE [LARGE SCALE GENOMIC DNA]</scope>
    <source>
        <strain evidence="6 7">CBS 89968</strain>
    </source>
</reference>
<feature type="compositionally biased region" description="Polar residues" evidence="4">
    <location>
        <begin position="190"/>
        <end position="200"/>
    </location>
</feature>
<proteinExistence type="predicted"/>
<keyword evidence="3" id="KW-0325">Glycoprotein</keyword>
<sequence>MGEDYGTSSLPPHIGTLLNSITNTTTNTTSSSSSSSSSFSSSGDGDDLDIFLHCWIQPHCPACLSADNKYPCSWCATSQVCVPNTVYGYPFGILAPLKTDSLCPLGWRERWELRARPFSCRCSSMTFVSVVVAVLATLLSLQLMWLLITLGRRAGRRWRTRQKGWWRLRNWGRGPVWTMRRPPGRDDAAGTQSTQSQNENDGVGGDGDGNRTRTIPQAPRQDDETTPLLA</sequence>
<dbReference type="HOGENOM" id="CLU_094690_0_0_1"/>
<dbReference type="Proteomes" id="UP000053328">
    <property type="component" value="Unassembled WGS sequence"/>
</dbReference>
<dbReference type="Pfam" id="PF01437">
    <property type="entry name" value="PSI"/>
    <property type="match status" value="1"/>
</dbReference>
<keyword evidence="5" id="KW-0812">Transmembrane</keyword>
<keyword evidence="7" id="KW-1185">Reference proteome</keyword>
<dbReference type="GeneID" id="27329751"/>
<dbReference type="VEuPathDB" id="FungiDB:PV08_02668"/>
<feature type="region of interest" description="Disordered" evidence="4">
    <location>
        <begin position="177"/>
        <end position="230"/>
    </location>
</feature>
<evidence type="ECO:0000256" key="1">
    <source>
        <dbReference type="ARBA" id="ARBA00004370"/>
    </source>
</evidence>
<dbReference type="EMBL" id="KN847493">
    <property type="protein sequence ID" value="KIW18380.1"/>
    <property type="molecule type" value="Genomic_DNA"/>
</dbReference>
<protein>
    <recommendedName>
        <fullName evidence="8">PSI domain-containing protein</fullName>
    </recommendedName>
</protein>
<dbReference type="GO" id="GO:0016020">
    <property type="term" value="C:membrane"/>
    <property type="evidence" value="ECO:0007669"/>
    <property type="project" value="UniProtKB-SubCell"/>
</dbReference>
<dbReference type="InterPro" id="IPR002165">
    <property type="entry name" value="Plexin_repeat"/>
</dbReference>
<evidence type="ECO:0000256" key="2">
    <source>
        <dbReference type="ARBA" id="ARBA00023136"/>
    </source>
</evidence>
<dbReference type="RefSeq" id="XP_016238596.1">
    <property type="nucleotide sequence ID" value="XM_016377026.1"/>
</dbReference>
<keyword evidence="5" id="KW-1133">Transmembrane helix</keyword>
<dbReference type="AlphaFoldDB" id="A0A0D2BIF4"/>
<evidence type="ECO:0000256" key="3">
    <source>
        <dbReference type="ARBA" id="ARBA00023180"/>
    </source>
</evidence>
<feature type="transmembrane region" description="Helical" evidence="5">
    <location>
        <begin position="127"/>
        <end position="151"/>
    </location>
</feature>
<evidence type="ECO:0008006" key="8">
    <source>
        <dbReference type="Google" id="ProtNLM"/>
    </source>
</evidence>
<name>A0A0D2BIF4_9EURO</name>
<organism evidence="6 7">
    <name type="scientific">Exophiala spinifera</name>
    <dbReference type="NCBI Taxonomy" id="91928"/>
    <lineage>
        <taxon>Eukaryota</taxon>
        <taxon>Fungi</taxon>
        <taxon>Dikarya</taxon>
        <taxon>Ascomycota</taxon>
        <taxon>Pezizomycotina</taxon>
        <taxon>Eurotiomycetes</taxon>
        <taxon>Chaetothyriomycetidae</taxon>
        <taxon>Chaetothyriales</taxon>
        <taxon>Herpotrichiellaceae</taxon>
        <taxon>Exophiala</taxon>
    </lineage>
</organism>
<evidence type="ECO:0000313" key="7">
    <source>
        <dbReference type="Proteomes" id="UP000053328"/>
    </source>
</evidence>
<accession>A0A0D2BIF4</accession>